<dbReference type="Proteomes" id="UP000737018">
    <property type="component" value="Unassembled WGS sequence"/>
</dbReference>
<proteinExistence type="predicted"/>
<accession>A0A8J4RMA5</accession>
<dbReference type="AlphaFoldDB" id="A0A8J4RMA5"/>
<keyword evidence="3" id="KW-1185">Reference proteome</keyword>
<protein>
    <submittedName>
        <fullName evidence="2">Uncharacterized protein</fullName>
    </submittedName>
</protein>
<name>A0A8J4RMA5_9ROSI</name>
<sequence>MPTPPLVHMEPTMGPSSPTPHEEAVQIEQIQGEDIELVEVLRRSRSPPTHAPDCGTGDGQMRPVACEGIWVETKRSLSSQRGQGVHAAVVGGAFRMGL</sequence>
<evidence type="ECO:0000313" key="3">
    <source>
        <dbReference type="Proteomes" id="UP000737018"/>
    </source>
</evidence>
<evidence type="ECO:0000313" key="2">
    <source>
        <dbReference type="EMBL" id="KAF3976221.1"/>
    </source>
</evidence>
<organism evidence="2 3">
    <name type="scientific">Castanea mollissima</name>
    <name type="common">Chinese chestnut</name>
    <dbReference type="NCBI Taxonomy" id="60419"/>
    <lineage>
        <taxon>Eukaryota</taxon>
        <taxon>Viridiplantae</taxon>
        <taxon>Streptophyta</taxon>
        <taxon>Embryophyta</taxon>
        <taxon>Tracheophyta</taxon>
        <taxon>Spermatophyta</taxon>
        <taxon>Magnoliopsida</taxon>
        <taxon>eudicotyledons</taxon>
        <taxon>Gunneridae</taxon>
        <taxon>Pentapetalae</taxon>
        <taxon>rosids</taxon>
        <taxon>fabids</taxon>
        <taxon>Fagales</taxon>
        <taxon>Fagaceae</taxon>
        <taxon>Castanea</taxon>
    </lineage>
</organism>
<evidence type="ECO:0000256" key="1">
    <source>
        <dbReference type="SAM" id="MobiDB-lite"/>
    </source>
</evidence>
<dbReference type="EMBL" id="JRKL02000033">
    <property type="protein sequence ID" value="KAF3976221.1"/>
    <property type="molecule type" value="Genomic_DNA"/>
</dbReference>
<dbReference type="OrthoDB" id="10434666at2759"/>
<gene>
    <name evidence="2" type="ORF">CMV_000579</name>
</gene>
<feature type="region of interest" description="Disordered" evidence="1">
    <location>
        <begin position="1"/>
        <end position="21"/>
    </location>
</feature>
<reference evidence="2" key="1">
    <citation type="submission" date="2020-03" db="EMBL/GenBank/DDBJ databases">
        <title>Castanea mollissima Vanexum genome sequencing.</title>
        <authorList>
            <person name="Staton M."/>
        </authorList>
    </citation>
    <scope>NUCLEOTIDE SEQUENCE</scope>
    <source>
        <tissue evidence="2">Leaf</tissue>
    </source>
</reference>
<comment type="caution">
    <text evidence="2">The sequence shown here is derived from an EMBL/GenBank/DDBJ whole genome shotgun (WGS) entry which is preliminary data.</text>
</comment>